<protein>
    <recommendedName>
        <fullName evidence="2">BHLH domain-containing protein</fullName>
    </recommendedName>
</protein>
<evidence type="ECO:0000313" key="3">
    <source>
        <dbReference type="EMBL" id="SMQ50738.1"/>
    </source>
</evidence>
<evidence type="ECO:0000256" key="1">
    <source>
        <dbReference type="SAM" id="MobiDB-lite"/>
    </source>
</evidence>
<dbReference type="SUPFAM" id="SSF47459">
    <property type="entry name" value="HLH, helix-loop-helix DNA-binding domain"/>
    <property type="match status" value="1"/>
</dbReference>
<feature type="region of interest" description="Disordered" evidence="1">
    <location>
        <begin position="135"/>
        <end position="227"/>
    </location>
</feature>
<dbReference type="InterPro" id="IPR011598">
    <property type="entry name" value="bHLH_dom"/>
</dbReference>
<feature type="compositionally biased region" description="Polar residues" evidence="1">
    <location>
        <begin position="163"/>
        <end position="172"/>
    </location>
</feature>
<evidence type="ECO:0000313" key="4">
    <source>
        <dbReference type="Proteomes" id="UP000215127"/>
    </source>
</evidence>
<dbReference type="PROSITE" id="PS50888">
    <property type="entry name" value="BHLH"/>
    <property type="match status" value="1"/>
</dbReference>
<sequence length="387" mass="42311">MATVWTTPIYNADLILNQGAIPSGPLHMIDSSWQHNSRREDIQHAPQDAYTRTSHQHHLPSPDTYAEHMRYNERHAQSDHARPSMPTWAGPPRYHAHTADHSPISPFNSLEISKEESTSSISDCVAPSTAEYWNRGTGLTHPHHPSSPGLSRPSAGPRRCSDPTPNILSPPSQGYFPHFPHYPNNGGVAVDPQTNPSGPRSARSLPISFPDHSARTSPGPRRTSAHHTVLNRVQQAATLGRCSSMQSLSTEQSSGRARRVPHNLVERRYRDNLNHQIESLRLALPTLRDARPSAPVSANGSSSNTEQDDGAAAGPRMPSKAVIISTAANYIKDLETEREHLLSATKALQDQVYSLQKVVSREDCSMIGYFNRIPEGSGGSLSAVSSA</sequence>
<feature type="region of interest" description="Disordered" evidence="1">
    <location>
        <begin position="75"/>
        <end position="107"/>
    </location>
</feature>
<reference evidence="3 4" key="1">
    <citation type="submission" date="2016-06" db="EMBL/GenBank/DDBJ databases">
        <authorList>
            <person name="Kjaerup R.B."/>
            <person name="Dalgaard T.S."/>
            <person name="Juul-Madsen H.R."/>
        </authorList>
    </citation>
    <scope>NUCLEOTIDE SEQUENCE [LARGE SCALE GENOMIC DNA]</scope>
</reference>
<dbReference type="Gene3D" id="4.10.280.10">
    <property type="entry name" value="Helix-loop-helix DNA-binding domain"/>
    <property type="match status" value="1"/>
</dbReference>
<gene>
    <name evidence="3" type="ORF">ZT3D7_G5891</name>
</gene>
<dbReference type="AlphaFoldDB" id="A0A1X7RTK5"/>
<dbReference type="SMART" id="SM00353">
    <property type="entry name" value="HLH"/>
    <property type="match status" value="1"/>
</dbReference>
<dbReference type="STRING" id="1276538.A0A1X7RTK5"/>
<keyword evidence="4" id="KW-1185">Reference proteome</keyword>
<dbReference type="Proteomes" id="UP000215127">
    <property type="component" value="Chromosome 5"/>
</dbReference>
<dbReference type="InterPro" id="IPR052099">
    <property type="entry name" value="Regulatory_TF_Diverse"/>
</dbReference>
<feature type="region of interest" description="Disordered" evidence="1">
    <location>
        <begin position="291"/>
        <end position="316"/>
    </location>
</feature>
<dbReference type="PANTHER" id="PTHR47336:SF2">
    <property type="entry name" value="TRANSCRIPTION FACTOR HMS1-RELATED"/>
    <property type="match status" value="1"/>
</dbReference>
<evidence type="ECO:0000259" key="2">
    <source>
        <dbReference type="PROSITE" id="PS50888"/>
    </source>
</evidence>
<organism evidence="3 4">
    <name type="scientific">Zymoseptoria tritici (strain ST99CH_3D7)</name>
    <dbReference type="NCBI Taxonomy" id="1276538"/>
    <lineage>
        <taxon>Eukaryota</taxon>
        <taxon>Fungi</taxon>
        <taxon>Dikarya</taxon>
        <taxon>Ascomycota</taxon>
        <taxon>Pezizomycotina</taxon>
        <taxon>Dothideomycetes</taxon>
        <taxon>Dothideomycetidae</taxon>
        <taxon>Mycosphaerellales</taxon>
        <taxon>Mycosphaerellaceae</taxon>
        <taxon>Zymoseptoria</taxon>
    </lineage>
</organism>
<dbReference type="InterPro" id="IPR036638">
    <property type="entry name" value="HLH_DNA-bd_sf"/>
</dbReference>
<dbReference type="GO" id="GO:0046983">
    <property type="term" value="F:protein dimerization activity"/>
    <property type="evidence" value="ECO:0007669"/>
    <property type="project" value="InterPro"/>
</dbReference>
<dbReference type="Pfam" id="PF00010">
    <property type="entry name" value="HLH"/>
    <property type="match status" value="1"/>
</dbReference>
<feature type="compositionally biased region" description="Polar residues" evidence="1">
    <location>
        <begin position="296"/>
        <end position="305"/>
    </location>
</feature>
<feature type="domain" description="BHLH" evidence="2">
    <location>
        <begin position="257"/>
        <end position="334"/>
    </location>
</feature>
<accession>A0A1X7RTK5</accession>
<name>A0A1X7RTK5_ZYMT9</name>
<dbReference type="CDD" id="cd11395">
    <property type="entry name" value="bHLHzip_SREBP_like"/>
    <property type="match status" value="1"/>
</dbReference>
<dbReference type="EMBL" id="LT853696">
    <property type="protein sequence ID" value="SMQ50738.1"/>
    <property type="molecule type" value="Genomic_DNA"/>
</dbReference>
<dbReference type="PANTHER" id="PTHR47336">
    <property type="entry name" value="TRANSCRIPTION FACTOR HMS1-RELATED"/>
    <property type="match status" value="1"/>
</dbReference>
<proteinExistence type="predicted"/>